<dbReference type="RefSeq" id="WP_078765279.1">
    <property type="nucleotide sequence ID" value="NZ_FUXZ01000003.1"/>
</dbReference>
<dbReference type="InterPro" id="IPR029039">
    <property type="entry name" value="Flavoprotein-like_sf"/>
</dbReference>
<dbReference type="GO" id="GO:0010181">
    <property type="term" value="F:FMN binding"/>
    <property type="evidence" value="ECO:0007669"/>
    <property type="project" value="InterPro"/>
</dbReference>
<dbReference type="InterPro" id="IPR005025">
    <property type="entry name" value="FMN_Rdtase-like_dom"/>
</dbReference>
<reference evidence="2 3" key="1">
    <citation type="submission" date="2017-02" db="EMBL/GenBank/DDBJ databases">
        <authorList>
            <person name="Peterson S.W."/>
        </authorList>
    </citation>
    <scope>NUCLEOTIDE SEQUENCE [LARGE SCALE GENOMIC DNA]</scope>
    <source>
        <strain evidence="2 3">ATCC 35992</strain>
    </source>
</reference>
<dbReference type="SUPFAM" id="SSF52218">
    <property type="entry name" value="Flavoproteins"/>
    <property type="match status" value="1"/>
</dbReference>
<dbReference type="InterPro" id="IPR008254">
    <property type="entry name" value="Flavodoxin/NO_synth"/>
</dbReference>
<keyword evidence="3" id="KW-1185">Reference proteome</keyword>
<dbReference type="OrthoDB" id="9806505at2"/>
<dbReference type="Gene3D" id="3.40.50.360">
    <property type="match status" value="1"/>
</dbReference>
<dbReference type="STRING" id="39495.SAMN02745111_00386"/>
<protein>
    <submittedName>
        <fullName evidence="2">Flavodoxin</fullName>
    </submittedName>
</protein>
<dbReference type="Pfam" id="PF03358">
    <property type="entry name" value="FMN_red"/>
    <property type="match status" value="1"/>
</dbReference>
<accession>A0A1T4V832</accession>
<dbReference type="PROSITE" id="PS50902">
    <property type="entry name" value="FLAVODOXIN_LIKE"/>
    <property type="match status" value="1"/>
</dbReference>
<sequence>MKTLVVYYSLEGNSKYIAENIKSYDEENITLLELIPVKKYPTGAVSKFFWGGKSAMMGEKPELESYSVNLSEYDRVIFGFPVWAARFTPPLRTFIDENRDALEGKKIAAYACMAGSGGDKALSKLKEELGISEFEEQMILINPKENDNEENNKKIVAFCEGLFT</sequence>
<dbReference type="Proteomes" id="UP000190814">
    <property type="component" value="Unassembled WGS sequence"/>
</dbReference>
<proteinExistence type="predicted"/>
<dbReference type="PANTHER" id="PTHR39201:SF1">
    <property type="entry name" value="FLAVODOXIN-LIKE DOMAIN-CONTAINING PROTEIN"/>
    <property type="match status" value="1"/>
</dbReference>
<feature type="domain" description="Flavodoxin-like" evidence="1">
    <location>
        <begin position="3"/>
        <end position="163"/>
    </location>
</feature>
<organism evidence="2 3">
    <name type="scientific">Eubacterium uniforme</name>
    <dbReference type="NCBI Taxonomy" id="39495"/>
    <lineage>
        <taxon>Bacteria</taxon>
        <taxon>Bacillati</taxon>
        <taxon>Bacillota</taxon>
        <taxon>Clostridia</taxon>
        <taxon>Eubacteriales</taxon>
        <taxon>Eubacteriaceae</taxon>
        <taxon>Eubacterium</taxon>
    </lineage>
</organism>
<dbReference type="GO" id="GO:0016651">
    <property type="term" value="F:oxidoreductase activity, acting on NAD(P)H"/>
    <property type="evidence" value="ECO:0007669"/>
    <property type="project" value="UniProtKB-ARBA"/>
</dbReference>
<gene>
    <name evidence="2" type="ORF">SAMN02745111_00386</name>
</gene>
<dbReference type="AlphaFoldDB" id="A0A1T4V832"/>
<evidence type="ECO:0000313" key="3">
    <source>
        <dbReference type="Proteomes" id="UP000190814"/>
    </source>
</evidence>
<dbReference type="EMBL" id="FUXZ01000003">
    <property type="protein sequence ID" value="SKA61145.1"/>
    <property type="molecule type" value="Genomic_DNA"/>
</dbReference>
<dbReference type="PANTHER" id="PTHR39201">
    <property type="entry name" value="EXPORTED PROTEIN-RELATED"/>
    <property type="match status" value="1"/>
</dbReference>
<evidence type="ECO:0000313" key="2">
    <source>
        <dbReference type="EMBL" id="SKA61145.1"/>
    </source>
</evidence>
<name>A0A1T4V832_9FIRM</name>
<evidence type="ECO:0000259" key="1">
    <source>
        <dbReference type="PROSITE" id="PS50902"/>
    </source>
</evidence>